<proteinExistence type="inferred from homology"/>
<dbReference type="PANTHER" id="PTHR16943:SF8">
    <property type="entry name" value="2-METHYLCITRATE DEHYDRATASE"/>
    <property type="match status" value="1"/>
</dbReference>
<evidence type="ECO:0000259" key="3">
    <source>
        <dbReference type="Pfam" id="PF19305"/>
    </source>
</evidence>
<dbReference type="InterPro" id="IPR005656">
    <property type="entry name" value="MmgE_PrpD"/>
</dbReference>
<dbReference type="EMBL" id="NAAC01000041">
    <property type="protein sequence ID" value="RDJ03929.1"/>
    <property type="molecule type" value="Genomic_DNA"/>
</dbReference>
<protein>
    <submittedName>
        <fullName evidence="4">2-methylcitrate dehydratase</fullName>
    </submittedName>
</protein>
<feature type="domain" description="MmgE/PrpD N-terminal" evidence="2">
    <location>
        <begin position="8"/>
        <end position="247"/>
    </location>
</feature>
<evidence type="ECO:0000313" key="5">
    <source>
        <dbReference type="Proteomes" id="UP000254939"/>
    </source>
</evidence>
<dbReference type="InterPro" id="IPR036148">
    <property type="entry name" value="MmgE/PrpD_sf"/>
</dbReference>
<evidence type="ECO:0000259" key="2">
    <source>
        <dbReference type="Pfam" id="PF03972"/>
    </source>
</evidence>
<dbReference type="OrthoDB" id="5415580at2"/>
<dbReference type="PANTHER" id="PTHR16943">
    <property type="entry name" value="2-METHYLCITRATE DEHYDRATASE-RELATED"/>
    <property type="match status" value="1"/>
</dbReference>
<dbReference type="Pfam" id="PF19305">
    <property type="entry name" value="MmgE_PrpD_C"/>
    <property type="match status" value="1"/>
</dbReference>
<dbReference type="Proteomes" id="UP000254939">
    <property type="component" value="Unassembled WGS sequence"/>
</dbReference>
<comment type="similarity">
    <text evidence="1">Belongs to the PrpD family.</text>
</comment>
<dbReference type="AlphaFoldDB" id="A0A370KGM3"/>
<evidence type="ECO:0000256" key="1">
    <source>
        <dbReference type="ARBA" id="ARBA00006174"/>
    </source>
</evidence>
<name>A0A370KGM3_9HYPH</name>
<dbReference type="RefSeq" id="WP_016555731.1">
    <property type="nucleotide sequence ID" value="NZ_KZ857269.1"/>
</dbReference>
<dbReference type="InterPro" id="IPR045336">
    <property type="entry name" value="MmgE_PrpD_N"/>
</dbReference>
<dbReference type="InterPro" id="IPR045337">
    <property type="entry name" value="MmgE_PrpD_C"/>
</dbReference>
<sequence length="466" mass="49634">MSDNLTRSLAEQVRSTDFDAFPRETIHKAKLHILDTLGAALAGSASGETRSVLDMLGAEGGRSAIWGRPLSANSRTAAFINGVSAHAFELDDSGGCDHSGAVVLPSVLAALGDRTEAFSGRDLLRSVLMGYEVGRRVLEAVGGYEEHNGLGWHSTGTCGVFGAAAAVGTILDLDVDAMASALGAACSFAGGTWAFIHNGSSTKKLHAGRAAEGGLMSAYLAKRGFQGPDSVFDAASWGSFFATFGGNRGDPQALVHDFGKHWRLDRCSIKPHATCRGTHAGIDALDMLMQTHRITADAIEGLEVDISRFQFGMCGGKILDSRAQAQMSLPYALAARLRYGKVFLSELERDAFAAPEIASIIDHIVVRIDPAMNDDDEPAITIQTRSGERHRLVVEFPLGGPRNPLSDERLIEKYVSLTNGVLSPEKVASLRDVVLDLENQADARILLGLLQQPAPTAVRQPTEASR</sequence>
<dbReference type="Pfam" id="PF03972">
    <property type="entry name" value="MmgE_PrpD_N"/>
    <property type="match status" value="1"/>
</dbReference>
<dbReference type="GO" id="GO:0016829">
    <property type="term" value="F:lyase activity"/>
    <property type="evidence" value="ECO:0007669"/>
    <property type="project" value="InterPro"/>
</dbReference>
<dbReference type="InterPro" id="IPR042183">
    <property type="entry name" value="MmgE/PrpD_sf_1"/>
</dbReference>
<accession>A0A370KGM3</accession>
<feature type="domain" description="MmgE/PrpD C-terminal" evidence="3">
    <location>
        <begin position="272"/>
        <end position="438"/>
    </location>
</feature>
<organism evidence="4 5">
    <name type="scientific">Rhizobium grahamii</name>
    <dbReference type="NCBI Taxonomy" id="1120045"/>
    <lineage>
        <taxon>Bacteria</taxon>
        <taxon>Pseudomonadati</taxon>
        <taxon>Pseudomonadota</taxon>
        <taxon>Alphaproteobacteria</taxon>
        <taxon>Hyphomicrobiales</taxon>
        <taxon>Rhizobiaceae</taxon>
        <taxon>Rhizobium/Agrobacterium group</taxon>
        <taxon>Rhizobium</taxon>
    </lineage>
</organism>
<dbReference type="Gene3D" id="3.30.1330.120">
    <property type="entry name" value="2-methylcitrate dehydratase PrpD"/>
    <property type="match status" value="1"/>
</dbReference>
<comment type="caution">
    <text evidence="4">The sequence shown here is derived from an EMBL/GenBank/DDBJ whole genome shotgun (WGS) entry which is preliminary data.</text>
</comment>
<dbReference type="SUPFAM" id="SSF103378">
    <property type="entry name" value="2-methylcitrate dehydratase PrpD"/>
    <property type="match status" value="1"/>
</dbReference>
<dbReference type="InterPro" id="IPR042188">
    <property type="entry name" value="MmgE/PrpD_sf_2"/>
</dbReference>
<dbReference type="Gene3D" id="1.10.4100.10">
    <property type="entry name" value="2-methylcitrate dehydratase PrpD"/>
    <property type="match status" value="1"/>
</dbReference>
<gene>
    <name evidence="4" type="ORF">B5K06_28905</name>
</gene>
<reference evidence="4 5" key="1">
    <citation type="submission" date="2017-03" db="EMBL/GenBank/DDBJ databases">
        <title>Genome analysis of Rhizobial strains effectives or ineffectives for nitrogen fixation isolated from bean seeds.</title>
        <authorList>
            <person name="Peralta H."/>
            <person name="Aguilar-Vera A."/>
            <person name="Mora Y."/>
            <person name="Vargas-Lagunas C."/>
            <person name="Girard L."/>
            <person name="Mora J."/>
        </authorList>
    </citation>
    <scope>NUCLEOTIDE SEQUENCE [LARGE SCALE GENOMIC DNA]</scope>
    <source>
        <strain evidence="4 5">CCGM3</strain>
    </source>
</reference>
<evidence type="ECO:0000313" key="4">
    <source>
        <dbReference type="EMBL" id="RDJ03929.1"/>
    </source>
</evidence>